<keyword evidence="4" id="KW-0813">Transport</keyword>
<feature type="compositionally biased region" description="Polar residues" evidence="7">
    <location>
        <begin position="247"/>
        <end position="258"/>
    </location>
</feature>
<dbReference type="Pfam" id="PF01895">
    <property type="entry name" value="PhoU"/>
    <property type="match status" value="2"/>
</dbReference>
<feature type="region of interest" description="Disordered" evidence="7">
    <location>
        <begin position="227"/>
        <end position="258"/>
    </location>
</feature>
<comment type="similarity">
    <text evidence="2">Belongs to the PhoU family.</text>
</comment>
<dbReference type="FunFam" id="1.20.58.220:FF:000004">
    <property type="entry name" value="Phosphate-specific transport system accessory protein PhoU"/>
    <property type="match status" value="1"/>
</dbReference>
<dbReference type="PIRSF" id="PIRSF003107">
    <property type="entry name" value="PhoU"/>
    <property type="match status" value="1"/>
</dbReference>
<dbReference type="GO" id="GO:0030643">
    <property type="term" value="P:intracellular phosphate ion homeostasis"/>
    <property type="evidence" value="ECO:0007669"/>
    <property type="project" value="InterPro"/>
</dbReference>
<dbReference type="Proteomes" id="UP000727993">
    <property type="component" value="Unassembled WGS sequence"/>
</dbReference>
<evidence type="ECO:0000313" key="9">
    <source>
        <dbReference type="EMBL" id="MBK9297729.1"/>
    </source>
</evidence>
<comment type="subcellular location">
    <subcellularLocation>
        <location evidence="1">Cytoplasm</location>
    </subcellularLocation>
</comment>
<evidence type="ECO:0000256" key="2">
    <source>
        <dbReference type="ARBA" id="ARBA00008107"/>
    </source>
</evidence>
<comment type="caution">
    <text evidence="9">The sequence shown here is derived from an EMBL/GenBank/DDBJ whole genome shotgun (WGS) entry which is preliminary data.</text>
</comment>
<dbReference type="GO" id="GO:0005737">
    <property type="term" value="C:cytoplasm"/>
    <property type="evidence" value="ECO:0007669"/>
    <property type="project" value="UniProtKB-SubCell"/>
</dbReference>
<accession>A0A936NDP0</accession>
<dbReference type="NCBIfam" id="TIGR02135">
    <property type="entry name" value="phoU_full"/>
    <property type="match status" value="1"/>
</dbReference>
<dbReference type="GO" id="GO:0006817">
    <property type="term" value="P:phosphate ion transport"/>
    <property type="evidence" value="ECO:0007669"/>
    <property type="project" value="UniProtKB-KW"/>
</dbReference>
<evidence type="ECO:0000313" key="10">
    <source>
        <dbReference type="Proteomes" id="UP000727993"/>
    </source>
</evidence>
<evidence type="ECO:0000256" key="3">
    <source>
        <dbReference type="ARBA" id="ARBA00011738"/>
    </source>
</evidence>
<proteinExistence type="inferred from homology"/>
<dbReference type="GO" id="GO:0045936">
    <property type="term" value="P:negative regulation of phosphate metabolic process"/>
    <property type="evidence" value="ECO:0007669"/>
    <property type="project" value="InterPro"/>
</dbReference>
<dbReference type="AlphaFoldDB" id="A0A936NDP0"/>
<protein>
    <submittedName>
        <fullName evidence="9">Phosphate signaling complex protein PhoU</fullName>
    </submittedName>
</protein>
<gene>
    <name evidence="9" type="primary">phoU</name>
    <name evidence="9" type="ORF">IPN02_13050</name>
</gene>
<dbReference type="SUPFAM" id="SSF109755">
    <property type="entry name" value="PhoU-like"/>
    <property type="match status" value="1"/>
</dbReference>
<evidence type="ECO:0000256" key="1">
    <source>
        <dbReference type="ARBA" id="ARBA00004496"/>
    </source>
</evidence>
<evidence type="ECO:0000256" key="6">
    <source>
        <dbReference type="ARBA" id="ARBA00022592"/>
    </source>
</evidence>
<sequence>MSDVVDPHDIRKTFHDDLDEITNQLVAMAALVTETIPRATETLLAVDLAEAQAIIVDDDILDGLMVEVEESCYRVLALQQPMAGDMRAIVAAIRMVSEIERSGDLAVNIAKATRRIYGITITPRLRGLIASMGEEAARLYRLAIQAYADGDAPMAAALDDLDDRLDSLHRDYIAEIFAAHDEERLTLQEGVQLALIGRYYERIGDHAVNIGERVRYMVTGWMPEQKGAERAARRSEASAAGVDGPAGSSSNQNSEADG</sequence>
<keyword evidence="5" id="KW-0963">Cytoplasm</keyword>
<evidence type="ECO:0000256" key="7">
    <source>
        <dbReference type="SAM" id="MobiDB-lite"/>
    </source>
</evidence>
<dbReference type="PANTHER" id="PTHR42930:SF3">
    <property type="entry name" value="PHOSPHATE-SPECIFIC TRANSPORT SYSTEM ACCESSORY PROTEIN PHOU"/>
    <property type="match status" value="1"/>
</dbReference>
<name>A0A936NDP0_9ACTN</name>
<feature type="domain" description="PhoU" evidence="8">
    <location>
        <begin position="27"/>
        <end position="112"/>
    </location>
</feature>
<organism evidence="9 10">
    <name type="scientific">Candidatus Neomicrothrix subdominans</name>
    <dbReference type="NCBI Taxonomy" id="2954438"/>
    <lineage>
        <taxon>Bacteria</taxon>
        <taxon>Bacillati</taxon>
        <taxon>Actinomycetota</taxon>
        <taxon>Acidimicrobiia</taxon>
        <taxon>Acidimicrobiales</taxon>
        <taxon>Microthrixaceae</taxon>
        <taxon>Candidatus Neomicrothrix</taxon>
    </lineage>
</organism>
<evidence type="ECO:0000256" key="4">
    <source>
        <dbReference type="ARBA" id="ARBA00022448"/>
    </source>
</evidence>
<feature type="compositionally biased region" description="Basic and acidic residues" evidence="7">
    <location>
        <begin position="227"/>
        <end position="236"/>
    </location>
</feature>
<reference evidence="9 10" key="1">
    <citation type="submission" date="2020-10" db="EMBL/GenBank/DDBJ databases">
        <title>Connecting structure to function with the recovery of over 1000 high-quality activated sludge metagenome-assembled genomes encoding full-length rRNA genes using long-read sequencing.</title>
        <authorList>
            <person name="Singleton C.M."/>
            <person name="Petriglieri F."/>
            <person name="Kristensen J.M."/>
            <person name="Kirkegaard R.H."/>
            <person name="Michaelsen T.Y."/>
            <person name="Andersen M.H."/>
            <person name="Karst S.M."/>
            <person name="Dueholm M.S."/>
            <person name="Nielsen P.H."/>
            <person name="Albertsen M."/>
        </authorList>
    </citation>
    <scope>NUCLEOTIDE SEQUENCE [LARGE SCALE GENOMIC DNA]</scope>
    <source>
        <strain evidence="9">Lyne_18-Q3-R50-59_MAXAC.006</strain>
    </source>
</reference>
<dbReference type="EMBL" id="JADJZA010000007">
    <property type="protein sequence ID" value="MBK9297729.1"/>
    <property type="molecule type" value="Genomic_DNA"/>
</dbReference>
<dbReference type="InterPro" id="IPR028366">
    <property type="entry name" value="PhoU"/>
</dbReference>
<evidence type="ECO:0000259" key="8">
    <source>
        <dbReference type="Pfam" id="PF01895"/>
    </source>
</evidence>
<comment type="subunit">
    <text evidence="3">Homodimer.</text>
</comment>
<dbReference type="PANTHER" id="PTHR42930">
    <property type="entry name" value="PHOSPHATE-SPECIFIC TRANSPORT SYSTEM ACCESSORY PROTEIN PHOU"/>
    <property type="match status" value="1"/>
</dbReference>
<dbReference type="InterPro" id="IPR026022">
    <property type="entry name" value="PhoU_dom"/>
</dbReference>
<feature type="domain" description="PhoU" evidence="8">
    <location>
        <begin position="129"/>
        <end position="214"/>
    </location>
</feature>
<evidence type="ECO:0000256" key="5">
    <source>
        <dbReference type="ARBA" id="ARBA00022490"/>
    </source>
</evidence>
<dbReference type="Gene3D" id="1.20.58.220">
    <property type="entry name" value="Phosphate transport system protein phou homolog 2, domain 2"/>
    <property type="match status" value="1"/>
</dbReference>
<keyword evidence="6" id="KW-0592">Phosphate transport</keyword>
<dbReference type="InterPro" id="IPR038078">
    <property type="entry name" value="PhoU-like_sf"/>
</dbReference>